<evidence type="ECO:0000256" key="3">
    <source>
        <dbReference type="ARBA" id="ARBA00022801"/>
    </source>
</evidence>
<dbReference type="Gene3D" id="3.40.600.10">
    <property type="entry name" value="DNA mismatch repair MutH/Restriction endonuclease, type II"/>
    <property type="match status" value="2"/>
</dbReference>
<evidence type="ECO:0000256" key="1">
    <source>
        <dbReference type="ARBA" id="ARBA00022722"/>
    </source>
</evidence>
<dbReference type="Proteomes" id="UP000199128">
    <property type="component" value="Unassembled WGS sequence"/>
</dbReference>
<accession>A0A1H9P7D5</accession>
<dbReference type="GO" id="GO:0004519">
    <property type="term" value="F:endonuclease activity"/>
    <property type="evidence" value="ECO:0007669"/>
    <property type="project" value="UniProtKB-KW"/>
</dbReference>
<keyword evidence="8" id="KW-1185">Reference proteome</keyword>
<dbReference type="InterPro" id="IPR037057">
    <property type="entry name" value="DNA_rep_MutH/T2_RE_sf"/>
</dbReference>
<dbReference type="AlphaFoldDB" id="A0A1H9P7D5"/>
<feature type="domain" description="DNA mismatch repair MutH/Type II restriction enzyme Sau3AI" evidence="4">
    <location>
        <begin position="57"/>
        <end position="157"/>
    </location>
</feature>
<dbReference type="Pfam" id="PF02976">
    <property type="entry name" value="MutH"/>
    <property type="match status" value="2"/>
</dbReference>
<dbReference type="Proteomes" id="UP000199135">
    <property type="component" value="Unassembled WGS sequence"/>
</dbReference>
<evidence type="ECO:0000313" key="7">
    <source>
        <dbReference type="Proteomes" id="UP000199128"/>
    </source>
</evidence>
<evidence type="ECO:0000313" key="8">
    <source>
        <dbReference type="Proteomes" id="UP000199135"/>
    </source>
</evidence>
<dbReference type="SMART" id="SM00927">
    <property type="entry name" value="MutH"/>
    <property type="match status" value="2"/>
</dbReference>
<dbReference type="CDD" id="cd22355">
    <property type="entry name" value="Sau3AI_C"/>
    <property type="match status" value="1"/>
</dbReference>
<evidence type="ECO:0000256" key="2">
    <source>
        <dbReference type="ARBA" id="ARBA00022759"/>
    </source>
</evidence>
<keyword evidence="1" id="KW-0540">Nuclease</keyword>
<reference evidence="7 8" key="2">
    <citation type="submission" date="2016-10" db="EMBL/GenBank/DDBJ databases">
        <authorList>
            <person name="Varghese N."/>
            <person name="Submissions S."/>
        </authorList>
    </citation>
    <scope>NUCLEOTIDE SEQUENCE [LARGE SCALE GENOMIC DNA]</scope>
    <source>
        <strain evidence="7">KHGC19</strain>
        <strain evidence="5 8">WCP15</strain>
    </source>
</reference>
<dbReference type="InterPro" id="IPR011335">
    <property type="entry name" value="Restrct_endonuc-II-like"/>
</dbReference>
<organism evidence="6 7">
    <name type="scientific">Parafannyhessea umbonata</name>
    <dbReference type="NCBI Taxonomy" id="604330"/>
    <lineage>
        <taxon>Bacteria</taxon>
        <taxon>Bacillati</taxon>
        <taxon>Actinomycetota</taxon>
        <taxon>Coriobacteriia</taxon>
        <taxon>Coriobacteriales</taxon>
        <taxon>Atopobiaceae</taxon>
        <taxon>Parafannyhessea</taxon>
    </lineage>
</organism>
<feature type="domain" description="DNA mismatch repair MutH/Type II restriction enzyme Sau3AI" evidence="4">
    <location>
        <begin position="280"/>
        <end position="368"/>
    </location>
</feature>
<dbReference type="RefSeq" id="WP_078687032.1">
    <property type="nucleotide sequence ID" value="NZ_FNWT01000002.1"/>
</dbReference>
<keyword evidence="2 6" id="KW-0255">Endonuclease</keyword>
<dbReference type="GO" id="GO:0003677">
    <property type="term" value="F:DNA binding"/>
    <property type="evidence" value="ECO:0007669"/>
    <property type="project" value="InterPro"/>
</dbReference>
<name>A0A1H9P7D5_9ACTN</name>
<dbReference type="NCBIfam" id="NF040973">
    <property type="entry name" value="restrict_Sau3AI"/>
    <property type="match status" value="1"/>
</dbReference>
<evidence type="ECO:0000313" key="5">
    <source>
        <dbReference type="EMBL" id="SEH43410.1"/>
    </source>
</evidence>
<gene>
    <name evidence="6" type="ORF">SAMN05216446_0865</name>
    <name evidence="5" type="ORF">SAMN05216447_102150</name>
</gene>
<reference evidence="6" key="1">
    <citation type="submission" date="2016-10" db="EMBL/GenBank/DDBJ databases">
        <authorList>
            <person name="de Groot N.N."/>
        </authorList>
    </citation>
    <scope>NUCLEOTIDE SEQUENCE [LARGE SCALE GENOMIC DNA]</scope>
    <source>
        <strain evidence="6">KHGC19</strain>
    </source>
</reference>
<dbReference type="InterPro" id="IPR011337">
    <property type="entry name" value="DNA_rep_MutH/RE_typeII_Sau3AI"/>
</dbReference>
<dbReference type="GO" id="GO:0016787">
    <property type="term" value="F:hydrolase activity"/>
    <property type="evidence" value="ECO:0007669"/>
    <property type="project" value="UniProtKB-KW"/>
</dbReference>
<dbReference type="CDD" id="cd22356">
    <property type="entry name" value="Sau3AI_N-like"/>
    <property type="match status" value="1"/>
</dbReference>
<dbReference type="EMBL" id="FOGP01000002">
    <property type="protein sequence ID" value="SER44092.1"/>
    <property type="molecule type" value="Genomic_DNA"/>
</dbReference>
<keyword evidence="3" id="KW-0378">Hydrolase</keyword>
<sequence>MARHEEYDEKDVHSIVEYAHKLVGHSLREKTNASKLDDPHRRKGAFGNAVEEYYFHYAPNSDSAPDFSEAGLELKCTPLKRTTKGGLVAKERLVLSMIDYMSVVNETFETSHLMEKIDNILLISYLWEKDVDLLDYKVVLADVWSIPPEDVPQIKADWETVVNKVRSGHAEDISGSDTVYLEACTKSANSKVRRSQPFSSACAKPRAWAFKASYMTSVQNHLLENAKAIGRSADEGSIGLLELVRRRFEPFFGLTEAELAKKMGVSCSKDRCARITKRILGIGENEQIAEFVKAGIEPKTIRLKKNGKPKEPLSFRAFNYYDLEEREFEDSDFYSYLQNMYLFVLYREDQDGAYRLSDICFWQMSDDDLDEAKACYDQMRENVREGLAIVSVRSTENRCCFVKTHGRDSKDTCPQPHGKPVPKKSFWLNANYIADEIAKALGR</sequence>
<proteinExistence type="predicted"/>
<dbReference type="SUPFAM" id="SSF52980">
    <property type="entry name" value="Restriction endonuclease-like"/>
    <property type="match status" value="2"/>
</dbReference>
<evidence type="ECO:0000313" key="6">
    <source>
        <dbReference type="EMBL" id="SER44092.1"/>
    </source>
</evidence>
<evidence type="ECO:0000259" key="4">
    <source>
        <dbReference type="SMART" id="SM00927"/>
    </source>
</evidence>
<protein>
    <submittedName>
        <fullName evidence="6">DNA mismatch repair endonuclease MutH</fullName>
    </submittedName>
</protein>
<dbReference type="EMBL" id="FNWT01000002">
    <property type="protein sequence ID" value="SEH43410.1"/>
    <property type="molecule type" value="Genomic_DNA"/>
</dbReference>